<evidence type="ECO:0000256" key="15">
    <source>
        <dbReference type="ARBA" id="ARBA00047951"/>
    </source>
</evidence>
<keyword evidence="7 17" id="KW-0547">Nucleotide-binding</keyword>
<evidence type="ECO:0000313" key="23">
    <source>
        <dbReference type="Proteomes" id="UP000237000"/>
    </source>
</evidence>
<dbReference type="SMART" id="SM00220">
    <property type="entry name" value="S_TKc"/>
    <property type="match status" value="1"/>
</dbReference>
<dbReference type="SUPFAM" id="SSF57196">
    <property type="entry name" value="EGF/Laminin"/>
    <property type="match status" value="1"/>
</dbReference>
<keyword evidence="4" id="KW-0808">Transferase</keyword>
<sequence>MGLLEILSHSSVVLVVMGMVISSYASSSTASSVALPGCADHCGNLTVPYPFGIGDSCHLEEKFNISCESSVAYLFERESNIKVTKISLNDGEMQIWQYVGQDCYNQDGPQNRTTPELRFADSFTISSTKNKFTAVGCDTYALIEGYSDGGERYITGCMSLCDDISSIGYGSCSGAGCCETSIPRGLINRTVTLSSYYNHSYVLDFNPCSYAFTVERNGFNFNKTTFEDLKTIDQLPIIIDWSIGNLSCDEAKKLGDLKCKANSQCVNSKTRSGYLCMCLPGFEGNPYLPDGCQDVNECNNSSLCANGHCNNIVGSYTCTCPERYVLSGTICSEVPVTNSSDRSRRALFTYVPLSVGIAFVAFAVATLVLCWGIKRRKLMKLKEKFFEQNGGFMLQQQLSSRRGSFETTKIFTAEELERATNNYDESRVVGEGGYGTVYKGILMDDKVVAIKKPKVNAQMQTEQFINEMIVLMQINHRNVVRLLGCCLETEVPLLVYEFITNGTLFQHIHNKGTHAPSLSWELRLKIAAETAGALAYLHSETIMPIIHRDVKTMNILLDENHTAKVSDFGTSRLVPLDEIQMTTLVQGTLGYLDPEYLQSSQLTEKSDVYSFGVVLAELLTGKKALSFDKSDGVSNLAMFFVSSMEDDRLLRVIDDEIVSNEHLEALREVANLTRRCLRIKGEERPTMKEVAMELEGLRTLQKHPWGSKVDLCSEETEYLLQQHSSPYAIDIESGSRSGGVLVGYDSIQNQLLMPYNGGR</sequence>
<keyword evidence="9 17" id="KW-0067">ATP-binding</keyword>
<dbReference type="FunFam" id="2.10.25.10:FF:000628">
    <property type="entry name" value="Wall-associated receptor kinase 2"/>
    <property type="match status" value="1"/>
</dbReference>
<reference evidence="23" key="1">
    <citation type="submission" date="2016-06" db="EMBL/GenBank/DDBJ databases">
        <title>Parallel loss of symbiosis genes in relatives of nitrogen-fixing non-legume Parasponia.</title>
        <authorList>
            <person name="Van Velzen R."/>
            <person name="Holmer R."/>
            <person name="Bu F."/>
            <person name="Rutten L."/>
            <person name="Van Zeijl A."/>
            <person name="Liu W."/>
            <person name="Santuari L."/>
            <person name="Cao Q."/>
            <person name="Sharma T."/>
            <person name="Shen D."/>
            <person name="Roswanjaya Y."/>
            <person name="Wardhani T."/>
            <person name="Kalhor M.S."/>
            <person name="Jansen J."/>
            <person name="Van den Hoogen J."/>
            <person name="Gungor B."/>
            <person name="Hartog M."/>
            <person name="Hontelez J."/>
            <person name="Verver J."/>
            <person name="Yang W.-C."/>
            <person name="Schijlen E."/>
            <person name="Repin R."/>
            <person name="Schilthuizen M."/>
            <person name="Schranz E."/>
            <person name="Heidstra R."/>
            <person name="Miyata K."/>
            <person name="Fedorova E."/>
            <person name="Kohlen W."/>
            <person name="Bisseling T."/>
            <person name="Smit S."/>
            <person name="Geurts R."/>
        </authorList>
    </citation>
    <scope>NUCLEOTIDE SEQUENCE [LARGE SCALE GENOMIC DNA]</scope>
    <source>
        <strain evidence="23">cv. RG33-2</strain>
    </source>
</reference>
<dbReference type="GO" id="GO:0005524">
    <property type="term" value="F:ATP binding"/>
    <property type="evidence" value="ECO:0007669"/>
    <property type="project" value="UniProtKB-UniRule"/>
</dbReference>
<keyword evidence="13" id="KW-0325">Glycoprotein</keyword>
<feature type="chain" id="PRO_5015177940" evidence="19">
    <location>
        <begin position="26"/>
        <end position="759"/>
    </location>
</feature>
<dbReference type="InterPro" id="IPR008271">
    <property type="entry name" value="Ser/Thr_kinase_AS"/>
</dbReference>
<dbReference type="SMART" id="SM00181">
    <property type="entry name" value="EGF"/>
    <property type="match status" value="2"/>
</dbReference>
<evidence type="ECO:0000256" key="11">
    <source>
        <dbReference type="ARBA" id="ARBA00023136"/>
    </source>
</evidence>
<keyword evidence="22" id="KW-0675">Receptor</keyword>
<dbReference type="InterPro" id="IPR018097">
    <property type="entry name" value="EGF_Ca-bd_CS"/>
</dbReference>
<comment type="catalytic activity">
    <reaction evidence="14">
        <text>L-seryl-[protein] + ATP = O-phospho-L-seryl-[protein] + ADP + H(+)</text>
        <dbReference type="Rhea" id="RHEA:17989"/>
        <dbReference type="Rhea" id="RHEA-COMP:9863"/>
        <dbReference type="Rhea" id="RHEA-COMP:11604"/>
        <dbReference type="ChEBI" id="CHEBI:15378"/>
        <dbReference type="ChEBI" id="CHEBI:29999"/>
        <dbReference type="ChEBI" id="CHEBI:30616"/>
        <dbReference type="ChEBI" id="CHEBI:83421"/>
        <dbReference type="ChEBI" id="CHEBI:456216"/>
    </reaction>
</comment>
<dbReference type="InterPro" id="IPR000152">
    <property type="entry name" value="EGF-type_Asp/Asn_hydroxyl_site"/>
</dbReference>
<dbReference type="Pfam" id="PF13947">
    <property type="entry name" value="GUB_WAK_bind"/>
    <property type="match status" value="1"/>
</dbReference>
<evidence type="ECO:0000256" key="4">
    <source>
        <dbReference type="ARBA" id="ARBA00022679"/>
    </source>
</evidence>
<dbReference type="InterPro" id="IPR017441">
    <property type="entry name" value="Protein_kinase_ATP_BS"/>
</dbReference>
<evidence type="ECO:0000256" key="13">
    <source>
        <dbReference type="ARBA" id="ARBA00023180"/>
    </source>
</evidence>
<keyword evidence="5 18" id="KW-0812">Transmembrane</keyword>
<comment type="caution">
    <text evidence="16">Lacks conserved residue(s) required for the propagation of feature annotation.</text>
</comment>
<dbReference type="PROSITE" id="PS01187">
    <property type="entry name" value="EGF_CA"/>
    <property type="match status" value="1"/>
</dbReference>
<evidence type="ECO:0000256" key="16">
    <source>
        <dbReference type="PROSITE-ProRule" id="PRU00076"/>
    </source>
</evidence>
<dbReference type="Gene3D" id="1.10.510.10">
    <property type="entry name" value="Transferase(Phosphotransferase) domain 1"/>
    <property type="match status" value="1"/>
</dbReference>
<comment type="catalytic activity">
    <reaction evidence="15">
        <text>L-threonyl-[protein] + ATP = O-phospho-L-threonyl-[protein] + ADP + H(+)</text>
        <dbReference type="Rhea" id="RHEA:46608"/>
        <dbReference type="Rhea" id="RHEA-COMP:11060"/>
        <dbReference type="Rhea" id="RHEA-COMP:11605"/>
        <dbReference type="ChEBI" id="CHEBI:15378"/>
        <dbReference type="ChEBI" id="CHEBI:30013"/>
        <dbReference type="ChEBI" id="CHEBI:30616"/>
        <dbReference type="ChEBI" id="CHEBI:61977"/>
        <dbReference type="ChEBI" id="CHEBI:456216"/>
    </reaction>
</comment>
<dbReference type="AlphaFoldDB" id="A0A2P5FT88"/>
<evidence type="ECO:0000256" key="3">
    <source>
        <dbReference type="ARBA" id="ARBA00022536"/>
    </source>
</evidence>
<accession>A0A2P5FT88</accession>
<keyword evidence="12" id="KW-1015">Disulfide bond</keyword>
<dbReference type="SUPFAM" id="SSF56112">
    <property type="entry name" value="Protein kinase-like (PK-like)"/>
    <property type="match status" value="1"/>
</dbReference>
<evidence type="ECO:0000256" key="18">
    <source>
        <dbReference type="SAM" id="Phobius"/>
    </source>
</evidence>
<dbReference type="InterPro" id="IPR001881">
    <property type="entry name" value="EGF-like_Ca-bd_dom"/>
</dbReference>
<feature type="transmembrane region" description="Helical" evidence="18">
    <location>
        <begin position="347"/>
        <end position="373"/>
    </location>
</feature>
<evidence type="ECO:0000313" key="22">
    <source>
        <dbReference type="EMBL" id="POO01015.1"/>
    </source>
</evidence>
<evidence type="ECO:0000256" key="14">
    <source>
        <dbReference type="ARBA" id="ARBA00047558"/>
    </source>
</evidence>
<evidence type="ECO:0000256" key="17">
    <source>
        <dbReference type="PROSITE-ProRule" id="PRU10141"/>
    </source>
</evidence>
<dbReference type="Proteomes" id="UP000237000">
    <property type="component" value="Unassembled WGS sequence"/>
</dbReference>
<comment type="caution">
    <text evidence="22">The sequence shown here is derived from an EMBL/GenBank/DDBJ whole genome shotgun (WGS) entry which is preliminary data.</text>
</comment>
<comment type="subcellular location">
    <subcellularLocation>
        <location evidence="1">Membrane</location>
        <topology evidence="1">Single-pass type I membrane protein</topology>
    </subcellularLocation>
</comment>
<dbReference type="InterPro" id="IPR000719">
    <property type="entry name" value="Prot_kinase_dom"/>
</dbReference>
<dbReference type="SMART" id="SM00179">
    <property type="entry name" value="EGF_CA"/>
    <property type="match status" value="2"/>
</dbReference>
<dbReference type="InterPro" id="IPR025287">
    <property type="entry name" value="WAK_GUB"/>
</dbReference>
<keyword evidence="23" id="KW-1185">Reference proteome</keyword>
<dbReference type="InterPro" id="IPR049883">
    <property type="entry name" value="NOTCH1_EGF-like"/>
</dbReference>
<dbReference type="Gene3D" id="3.30.200.20">
    <property type="entry name" value="Phosphorylase Kinase, domain 1"/>
    <property type="match status" value="1"/>
</dbReference>
<dbReference type="PROSITE" id="PS50011">
    <property type="entry name" value="PROTEIN_KINASE_DOM"/>
    <property type="match status" value="1"/>
</dbReference>
<dbReference type="CDD" id="cd14066">
    <property type="entry name" value="STKc_IRAK"/>
    <property type="match status" value="1"/>
</dbReference>
<evidence type="ECO:0000259" key="21">
    <source>
        <dbReference type="PROSITE" id="PS50026"/>
    </source>
</evidence>
<evidence type="ECO:0000256" key="19">
    <source>
        <dbReference type="SAM" id="SignalP"/>
    </source>
</evidence>
<dbReference type="PROSITE" id="PS00107">
    <property type="entry name" value="PROTEIN_KINASE_ATP"/>
    <property type="match status" value="1"/>
</dbReference>
<dbReference type="PROSITE" id="PS00108">
    <property type="entry name" value="PROTEIN_KINASE_ST"/>
    <property type="match status" value="1"/>
</dbReference>
<dbReference type="Gene3D" id="2.10.25.10">
    <property type="entry name" value="Laminin"/>
    <property type="match status" value="2"/>
</dbReference>
<evidence type="ECO:0000256" key="9">
    <source>
        <dbReference type="ARBA" id="ARBA00022840"/>
    </source>
</evidence>
<dbReference type="InterPro" id="IPR045274">
    <property type="entry name" value="WAK-like"/>
</dbReference>
<dbReference type="InParanoid" id="A0A2P5FT88"/>
<evidence type="ECO:0000256" key="6">
    <source>
        <dbReference type="ARBA" id="ARBA00022729"/>
    </source>
</evidence>
<dbReference type="Pfam" id="PF07645">
    <property type="entry name" value="EGF_CA"/>
    <property type="match status" value="1"/>
</dbReference>
<dbReference type="Pfam" id="PF07714">
    <property type="entry name" value="PK_Tyr_Ser-Thr"/>
    <property type="match status" value="1"/>
</dbReference>
<evidence type="ECO:0000259" key="20">
    <source>
        <dbReference type="PROSITE" id="PS50011"/>
    </source>
</evidence>
<keyword evidence="11 18" id="KW-0472">Membrane</keyword>
<dbReference type="PANTHER" id="PTHR27005">
    <property type="entry name" value="WALL-ASSOCIATED RECEPTOR KINASE-LIKE 21"/>
    <property type="match status" value="1"/>
</dbReference>
<keyword evidence="10 18" id="KW-1133">Transmembrane helix</keyword>
<dbReference type="PROSITE" id="PS50026">
    <property type="entry name" value="EGF_3"/>
    <property type="match status" value="1"/>
</dbReference>
<evidence type="ECO:0000256" key="2">
    <source>
        <dbReference type="ARBA" id="ARBA00022527"/>
    </source>
</evidence>
<dbReference type="GO" id="GO:0005886">
    <property type="term" value="C:plasma membrane"/>
    <property type="evidence" value="ECO:0007669"/>
    <property type="project" value="TreeGrafter"/>
</dbReference>
<feature type="domain" description="EGF-like" evidence="21">
    <location>
        <begin position="294"/>
        <end position="332"/>
    </location>
</feature>
<name>A0A2P5FT88_TREOI</name>
<evidence type="ECO:0000256" key="1">
    <source>
        <dbReference type="ARBA" id="ARBA00004479"/>
    </source>
</evidence>
<dbReference type="EMBL" id="JXTC01000010">
    <property type="protein sequence ID" value="POO01015.1"/>
    <property type="molecule type" value="Genomic_DNA"/>
</dbReference>
<dbReference type="InterPro" id="IPR001245">
    <property type="entry name" value="Ser-Thr/Tyr_kinase_cat_dom"/>
</dbReference>
<dbReference type="FunFam" id="1.10.510.10:FF:000084">
    <property type="entry name" value="Wall-associated receptor kinase 2"/>
    <property type="match status" value="1"/>
</dbReference>
<dbReference type="InterPro" id="IPR000742">
    <property type="entry name" value="EGF"/>
</dbReference>
<dbReference type="GO" id="GO:0004674">
    <property type="term" value="F:protein serine/threonine kinase activity"/>
    <property type="evidence" value="ECO:0007669"/>
    <property type="project" value="UniProtKB-KW"/>
</dbReference>
<dbReference type="FunFam" id="3.30.200.20:FF:000043">
    <property type="entry name" value="Wall-associated receptor kinase 2"/>
    <property type="match status" value="1"/>
</dbReference>
<keyword evidence="2" id="KW-0723">Serine/threonine-protein kinase</keyword>
<feature type="signal peptide" evidence="19">
    <location>
        <begin position="1"/>
        <end position="25"/>
    </location>
</feature>
<feature type="domain" description="Protein kinase" evidence="20">
    <location>
        <begin position="423"/>
        <end position="706"/>
    </location>
</feature>
<keyword evidence="3 16" id="KW-0245">EGF-like domain</keyword>
<dbReference type="GO" id="GO:0005509">
    <property type="term" value="F:calcium ion binding"/>
    <property type="evidence" value="ECO:0007669"/>
    <property type="project" value="InterPro"/>
</dbReference>
<dbReference type="PROSITE" id="PS00010">
    <property type="entry name" value="ASX_HYDROXYL"/>
    <property type="match status" value="1"/>
</dbReference>
<dbReference type="STRING" id="63057.A0A2P5FT88"/>
<gene>
    <name evidence="22" type="primary">TorWAK7</name>
    <name evidence="22" type="ORF">TorRG33x02_031980</name>
</gene>
<evidence type="ECO:0000256" key="7">
    <source>
        <dbReference type="ARBA" id="ARBA00022741"/>
    </source>
</evidence>
<dbReference type="GO" id="GO:0007166">
    <property type="term" value="P:cell surface receptor signaling pathway"/>
    <property type="evidence" value="ECO:0007669"/>
    <property type="project" value="InterPro"/>
</dbReference>
<evidence type="ECO:0000256" key="12">
    <source>
        <dbReference type="ARBA" id="ARBA00023157"/>
    </source>
</evidence>
<protein>
    <submittedName>
        <fullName evidence="22">Wall-associated receptor kinase</fullName>
    </submittedName>
</protein>
<dbReference type="CDD" id="cd00054">
    <property type="entry name" value="EGF_CA"/>
    <property type="match status" value="2"/>
</dbReference>
<keyword evidence="8 22" id="KW-0418">Kinase</keyword>
<organism evidence="22 23">
    <name type="scientific">Trema orientale</name>
    <name type="common">Charcoal tree</name>
    <name type="synonym">Celtis orientalis</name>
    <dbReference type="NCBI Taxonomy" id="63057"/>
    <lineage>
        <taxon>Eukaryota</taxon>
        <taxon>Viridiplantae</taxon>
        <taxon>Streptophyta</taxon>
        <taxon>Embryophyta</taxon>
        <taxon>Tracheophyta</taxon>
        <taxon>Spermatophyta</taxon>
        <taxon>Magnoliopsida</taxon>
        <taxon>eudicotyledons</taxon>
        <taxon>Gunneridae</taxon>
        <taxon>Pentapetalae</taxon>
        <taxon>rosids</taxon>
        <taxon>fabids</taxon>
        <taxon>Rosales</taxon>
        <taxon>Cannabaceae</taxon>
        <taxon>Trema</taxon>
    </lineage>
</organism>
<evidence type="ECO:0000256" key="10">
    <source>
        <dbReference type="ARBA" id="ARBA00022989"/>
    </source>
</evidence>
<dbReference type="InterPro" id="IPR011009">
    <property type="entry name" value="Kinase-like_dom_sf"/>
</dbReference>
<keyword evidence="6 19" id="KW-0732">Signal</keyword>
<evidence type="ECO:0000256" key="8">
    <source>
        <dbReference type="ARBA" id="ARBA00022777"/>
    </source>
</evidence>
<dbReference type="PANTHER" id="PTHR27005:SF468">
    <property type="entry name" value="OS01G0310500 PROTEIN"/>
    <property type="match status" value="1"/>
</dbReference>
<proteinExistence type="predicted"/>
<evidence type="ECO:0000256" key="5">
    <source>
        <dbReference type="ARBA" id="ARBA00022692"/>
    </source>
</evidence>
<dbReference type="FunCoup" id="A0A2P5FT88">
    <property type="interactions" value="174"/>
</dbReference>
<feature type="binding site" evidence="17">
    <location>
        <position position="452"/>
    </location>
    <ligand>
        <name>ATP</name>
        <dbReference type="ChEBI" id="CHEBI:30616"/>
    </ligand>
</feature>
<dbReference type="OrthoDB" id="1183980at2759"/>
<dbReference type="GO" id="GO:0030247">
    <property type="term" value="F:polysaccharide binding"/>
    <property type="evidence" value="ECO:0007669"/>
    <property type="project" value="InterPro"/>
</dbReference>